<proteinExistence type="predicted"/>
<protein>
    <recommendedName>
        <fullName evidence="3">ASCH domain-containing protein</fullName>
    </recommendedName>
</protein>
<evidence type="ECO:0000313" key="1">
    <source>
        <dbReference type="EMBL" id="CCH31327.1"/>
    </source>
</evidence>
<dbReference type="BioCyc" id="SESP1179773:BN6_RS19550-MONOMER"/>
<gene>
    <name evidence="1" type="ordered locus">BN6_40410</name>
</gene>
<evidence type="ECO:0008006" key="3">
    <source>
        <dbReference type="Google" id="ProtNLM"/>
    </source>
</evidence>
<accession>K0K179</accession>
<dbReference type="AlphaFoldDB" id="K0K179"/>
<dbReference type="PATRIC" id="fig|1179773.3.peg.4045"/>
<sequence>MLFSAVVLDGIVAGRIDLAFRRWRRPDVRAGSRITTAAGVVGIGEVAVVEPADVPDADVARAGFADRASFERSLRAGEDRRLYRVEVRHVGEDPRVALRDADDLADDELAAVVAGLRGLDARSGRGAWTADVLALIADRPGVRAADLAEQVGREVPKFKSDVRTLKSRGLTESLETGYRLSARGRRVLDHLRRADQPG</sequence>
<evidence type="ECO:0000313" key="2">
    <source>
        <dbReference type="Proteomes" id="UP000006281"/>
    </source>
</evidence>
<reference evidence="1 2" key="1">
    <citation type="journal article" date="2012" name="BMC Genomics">
        <title>Complete genome sequence of Saccharothrix espanaensis DSM 44229T and comparison to the other completely sequenced Pseudonocardiaceae.</title>
        <authorList>
            <person name="Strobel T."/>
            <person name="Al-Dilaimi A."/>
            <person name="Blom J."/>
            <person name="Gessner A."/>
            <person name="Kalinowski J."/>
            <person name="Luzhetska M."/>
            <person name="Puhler A."/>
            <person name="Szczepanowski R."/>
            <person name="Bechthold A."/>
            <person name="Ruckert C."/>
        </authorList>
    </citation>
    <scope>NUCLEOTIDE SEQUENCE [LARGE SCALE GENOMIC DNA]</scope>
    <source>
        <strain evidence="2">ATCC 51144 / DSM 44229 / JCM 9112 / NBRC 15066 / NRRL 15764</strain>
    </source>
</reference>
<organism evidence="1 2">
    <name type="scientific">Saccharothrix espanaensis (strain ATCC 51144 / DSM 44229 / JCM 9112 / NBRC 15066 / NRRL 15764)</name>
    <dbReference type="NCBI Taxonomy" id="1179773"/>
    <lineage>
        <taxon>Bacteria</taxon>
        <taxon>Bacillati</taxon>
        <taxon>Actinomycetota</taxon>
        <taxon>Actinomycetes</taxon>
        <taxon>Pseudonocardiales</taxon>
        <taxon>Pseudonocardiaceae</taxon>
        <taxon>Saccharothrix</taxon>
    </lineage>
</organism>
<dbReference type="KEGG" id="sesp:BN6_40410"/>
<dbReference type="SUPFAM" id="SSF46785">
    <property type="entry name" value="Winged helix' DNA-binding domain"/>
    <property type="match status" value="1"/>
</dbReference>
<dbReference type="RefSeq" id="WP_015101439.1">
    <property type="nucleotide sequence ID" value="NC_019673.1"/>
</dbReference>
<dbReference type="Proteomes" id="UP000006281">
    <property type="component" value="Chromosome"/>
</dbReference>
<keyword evidence="2" id="KW-1185">Reference proteome</keyword>
<name>K0K179_SACES</name>
<dbReference type="InterPro" id="IPR036390">
    <property type="entry name" value="WH_DNA-bd_sf"/>
</dbReference>
<dbReference type="STRING" id="1179773.BN6_40410"/>
<dbReference type="EMBL" id="HE804045">
    <property type="protein sequence ID" value="CCH31327.1"/>
    <property type="molecule type" value="Genomic_DNA"/>
</dbReference>
<dbReference type="OrthoDB" id="121143at2"/>
<dbReference type="HOGENOM" id="CLU_092016_0_0_11"/>
<dbReference type="eggNOG" id="COG2411">
    <property type="taxonomic scope" value="Bacteria"/>
</dbReference>